<dbReference type="EMBL" id="BAAABM010000016">
    <property type="protein sequence ID" value="GAA0332674.1"/>
    <property type="molecule type" value="Genomic_DNA"/>
</dbReference>
<dbReference type="InterPro" id="IPR046720">
    <property type="entry name" value="DUF6612"/>
</dbReference>
<keyword evidence="3" id="KW-1185">Reference proteome</keyword>
<accession>A0ABN0WCN8</accession>
<dbReference type="Pfam" id="PF20316">
    <property type="entry name" value="DUF6612"/>
    <property type="match status" value="1"/>
</dbReference>
<feature type="signal peptide" evidence="1">
    <location>
        <begin position="1"/>
        <end position="23"/>
    </location>
</feature>
<dbReference type="SUPFAM" id="SSF89392">
    <property type="entry name" value="Prokaryotic lipoproteins and lipoprotein localization factors"/>
    <property type="match status" value="1"/>
</dbReference>
<dbReference type="InterPro" id="IPR029046">
    <property type="entry name" value="LolA/LolB/LppX"/>
</dbReference>
<proteinExistence type="predicted"/>
<dbReference type="RefSeq" id="WP_252808802.1">
    <property type="nucleotide sequence ID" value="NZ_BAAABM010000016.1"/>
</dbReference>
<dbReference type="Proteomes" id="UP001501822">
    <property type="component" value="Unassembled WGS sequence"/>
</dbReference>
<keyword evidence="2" id="KW-0449">Lipoprotein</keyword>
<dbReference type="PROSITE" id="PS51257">
    <property type="entry name" value="PROKAR_LIPOPROTEIN"/>
    <property type="match status" value="1"/>
</dbReference>
<feature type="chain" id="PRO_5046495058" evidence="1">
    <location>
        <begin position="24"/>
        <end position="278"/>
    </location>
</feature>
<reference evidence="2 3" key="1">
    <citation type="journal article" date="2019" name="Int. J. Syst. Evol. Microbiol.">
        <title>The Global Catalogue of Microorganisms (GCM) 10K type strain sequencing project: providing services to taxonomists for standard genome sequencing and annotation.</title>
        <authorList>
            <consortium name="The Broad Institute Genomics Platform"/>
            <consortium name="The Broad Institute Genome Sequencing Center for Infectious Disease"/>
            <person name="Wu L."/>
            <person name="Ma J."/>
        </authorList>
    </citation>
    <scope>NUCLEOTIDE SEQUENCE [LARGE SCALE GENOMIC DNA]</scope>
    <source>
        <strain evidence="2 3">JCM 3146</strain>
    </source>
</reference>
<sequence length="278" mass="29255">MIRRNAVCITAGAALALSLAACGGGDGDKKAQGGSSTSGNTKLAAEQILSTVSQKAGEIKSFTATLSSDTSTSGQNVKMNGRISYRLEPKLAMKMNVTGMSVNGKETGGFQEILLGDNVYMRMAALSRQTGKPWAKMSLSKVGAKSGIDIKSLLNQSKQTDPSANVRMLTASKDVRKIGTETVGGTQATHYQGTYSVQDALAKLDGDQRAAMQQMIAKSGLDKMNFDLWIDDQQLPRKMTVTTPAGSQVRTTTTMTYSGFNKPVSIAAPPAGQVTSIG</sequence>
<keyword evidence="1" id="KW-0732">Signal</keyword>
<organism evidence="2 3">
    <name type="scientific">Actinoallomurus spadix</name>
    <dbReference type="NCBI Taxonomy" id="79912"/>
    <lineage>
        <taxon>Bacteria</taxon>
        <taxon>Bacillati</taxon>
        <taxon>Actinomycetota</taxon>
        <taxon>Actinomycetes</taxon>
        <taxon>Streptosporangiales</taxon>
        <taxon>Thermomonosporaceae</taxon>
        <taxon>Actinoallomurus</taxon>
    </lineage>
</organism>
<name>A0ABN0WCN8_9ACTN</name>
<evidence type="ECO:0000256" key="1">
    <source>
        <dbReference type="SAM" id="SignalP"/>
    </source>
</evidence>
<comment type="caution">
    <text evidence="2">The sequence shown here is derived from an EMBL/GenBank/DDBJ whole genome shotgun (WGS) entry which is preliminary data.</text>
</comment>
<gene>
    <name evidence="2" type="ORF">GCM10010151_23110</name>
</gene>
<evidence type="ECO:0000313" key="3">
    <source>
        <dbReference type="Proteomes" id="UP001501822"/>
    </source>
</evidence>
<dbReference type="Gene3D" id="2.50.20.20">
    <property type="match status" value="1"/>
</dbReference>
<evidence type="ECO:0000313" key="2">
    <source>
        <dbReference type="EMBL" id="GAA0332674.1"/>
    </source>
</evidence>
<protein>
    <submittedName>
        <fullName evidence="2">Lipoprotein</fullName>
    </submittedName>
</protein>